<protein>
    <submittedName>
        <fullName evidence="2">Uncharacterized protein</fullName>
    </submittedName>
</protein>
<feature type="compositionally biased region" description="Basic and acidic residues" evidence="1">
    <location>
        <begin position="109"/>
        <end position="118"/>
    </location>
</feature>
<evidence type="ECO:0000313" key="2">
    <source>
        <dbReference type="EMBL" id="RUS35001.1"/>
    </source>
</evidence>
<feature type="region of interest" description="Disordered" evidence="1">
    <location>
        <begin position="21"/>
        <end position="54"/>
    </location>
</feature>
<feature type="compositionally biased region" description="Pro residues" evidence="1">
    <location>
        <begin position="29"/>
        <end position="42"/>
    </location>
</feature>
<organism evidence="2 3">
    <name type="scientific">Jimgerdemannia flammicorona</name>
    <dbReference type="NCBI Taxonomy" id="994334"/>
    <lineage>
        <taxon>Eukaryota</taxon>
        <taxon>Fungi</taxon>
        <taxon>Fungi incertae sedis</taxon>
        <taxon>Mucoromycota</taxon>
        <taxon>Mucoromycotina</taxon>
        <taxon>Endogonomycetes</taxon>
        <taxon>Endogonales</taxon>
        <taxon>Endogonaceae</taxon>
        <taxon>Jimgerdemannia</taxon>
    </lineage>
</organism>
<reference evidence="2 3" key="1">
    <citation type="journal article" date="2018" name="New Phytol.">
        <title>Phylogenomics of Endogonaceae and evolution of mycorrhizas within Mucoromycota.</title>
        <authorList>
            <person name="Chang Y."/>
            <person name="Desiro A."/>
            <person name="Na H."/>
            <person name="Sandor L."/>
            <person name="Lipzen A."/>
            <person name="Clum A."/>
            <person name="Barry K."/>
            <person name="Grigoriev I.V."/>
            <person name="Martin F.M."/>
            <person name="Stajich J.E."/>
            <person name="Smith M.E."/>
            <person name="Bonito G."/>
            <person name="Spatafora J.W."/>
        </authorList>
    </citation>
    <scope>NUCLEOTIDE SEQUENCE [LARGE SCALE GENOMIC DNA]</scope>
    <source>
        <strain evidence="2 3">AD002</strain>
    </source>
</reference>
<dbReference type="EMBL" id="RBNJ01000260">
    <property type="protein sequence ID" value="RUS35001.1"/>
    <property type="molecule type" value="Genomic_DNA"/>
</dbReference>
<evidence type="ECO:0000313" key="3">
    <source>
        <dbReference type="Proteomes" id="UP000274822"/>
    </source>
</evidence>
<evidence type="ECO:0000256" key="1">
    <source>
        <dbReference type="SAM" id="MobiDB-lite"/>
    </source>
</evidence>
<proteinExistence type="predicted"/>
<keyword evidence="3" id="KW-1185">Reference proteome</keyword>
<comment type="caution">
    <text evidence="2">The sequence shown here is derived from an EMBL/GenBank/DDBJ whole genome shotgun (WGS) entry which is preliminary data.</text>
</comment>
<name>A0A433QZ26_9FUNG</name>
<accession>A0A433QZ26</accession>
<dbReference type="AlphaFoldDB" id="A0A433QZ26"/>
<dbReference type="Proteomes" id="UP000274822">
    <property type="component" value="Unassembled WGS sequence"/>
</dbReference>
<gene>
    <name evidence="2" type="ORF">BC938DRAFT_477069</name>
</gene>
<sequence>MSWNRNITFDAPIPCALSVTSELTQNTPPRSPPPSPPSPTPAIHPQYASASSQPLRHLPPQQHLILVPFLHHKHPRPNRIPFHKLQLPRPLASDAITTAHFKHVLLEGEPGRAPERPRPARGQVVRRGRARVGAEGGRWDLHTVSVARRLAWLVGKFREERGRPGRHAKRAAGDGGGCCGEEDSAGAWHLSFGRAVYCMWEVIDFFKSVD</sequence>
<feature type="region of interest" description="Disordered" evidence="1">
    <location>
        <begin position="109"/>
        <end position="129"/>
    </location>
</feature>